<keyword evidence="12" id="KW-1185">Reference proteome</keyword>
<dbReference type="Proteomes" id="UP000728968">
    <property type="component" value="Unassembled WGS sequence"/>
</dbReference>
<dbReference type="GO" id="GO:0004134">
    <property type="term" value="F:4-alpha-glucanotransferase activity"/>
    <property type="evidence" value="ECO:0007669"/>
    <property type="project" value="UniProtKB-EC"/>
</dbReference>
<keyword evidence="6 10" id="KW-0808">Transferase</keyword>
<proteinExistence type="inferred from homology"/>
<keyword evidence="7 10" id="KW-0119">Carbohydrate metabolism</keyword>
<evidence type="ECO:0000256" key="1">
    <source>
        <dbReference type="ARBA" id="ARBA00000439"/>
    </source>
</evidence>
<comment type="caution">
    <text evidence="11">The sequence shown here is derived from an EMBL/GenBank/DDBJ whole genome shotgun (WGS) entry which is preliminary data.</text>
</comment>
<dbReference type="PANTHER" id="PTHR32438:SF5">
    <property type="entry name" value="4-ALPHA-GLUCANOTRANSFERASE DPE1, CHLOROPLASTIC_AMYLOPLASTIC"/>
    <property type="match status" value="1"/>
</dbReference>
<dbReference type="InterPro" id="IPR003385">
    <property type="entry name" value="Glyco_hydro_77"/>
</dbReference>
<evidence type="ECO:0000313" key="12">
    <source>
        <dbReference type="Proteomes" id="UP000728968"/>
    </source>
</evidence>
<dbReference type="NCBIfam" id="NF011080">
    <property type="entry name" value="PRK14508.1-3"/>
    <property type="match status" value="1"/>
</dbReference>
<dbReference type="PANTHER" id="PTHR32438">
    <property type="entry name" value="4-ALPHA-GLUCANOTRANSFERASE DPE1, CHLOROPLASTIC/AMYLOPLASTIC"/>
    <property type="match status" value="1"/>
</dbReference>
<name>A0ABS2FYP1_FUSMR</name>
<evidence type="ECO:0000256" key="6">
    <source>
        <dbReference type="ARBA" id="ARBA00022679"/>
    </source>
</evidence>
<dbReference type="EC" id="2.4.1.25" evidence="3 10"/>
<evidence type="ECO:0000256" key="8">
    <source>
        <dbReference type="ARBA" id="ARBA00031423"/>
    </source>
</evidence>
<sequence length="501" mass="58817">MKKITSRGSGILLHVSSLPSNYGIGTFGEEAYKFVDFLKYSGQTYWQILPLGQTSYGDSPYQSFSINAGNPYFIDLDILAYEGLLKQEEYQTLNWGDNPTLIDYELMYNLRYHILEKAFTRFNLKENGYIKFLEQEKNWLEDYALFMAIKKVNNDYSWEKWGEKFRKKDPETLKCFIKNNREKIEFWKFLQYKFYTQWRNLKNYANKNGIKIIGDIPIYVAYDSVEVWKNPEYFQLDEQLNMISVAGCPPDAFSAIGQLWGNPLYNWEYMEKTKYNWWIDRLKSATTLYDIVRIDHFRGFESYYSIPANETTALNGKWQKGPGIKLFNRIKEELGELNLIAEDLGYLTEDVIQLLKETGYPGMKLMQFAFDSREGGDYLPHNYTQNSVAYIGTHDNNTALGWILSANSNDIEYMRSYLDIYTSNDKETVWKMISRTMAVTSNVVIIQMQDYLGLGDEARMNVPSTIGGNWCWRMWKNATDERLIQSMLHITGLYKRIRKSN</sequence>
<dbReference type="RefSeq" id="WP_204715528.1">
    <property type="nucleotide sequence ID" value="NZ_JACJLT010000005.1"/>
</dbReference>
<dbReference type="Pfam" id="PF02446">
    <property type="entry name" value="Glyco_hydro_77"/>
    <property type="match status" value="1"/>
</dbReference>
<comment type="similarity">
    <text evidence="2 10">Belongs to the disproportionating enzyme family.</text>
</comment>
<reference evidence="11 12" key="1">
    <citation type="journal article" date="2021" name="Sci. Rep.">
        <title>The distribution of antibiotic resistance genes in chicken gut microbiota commensals.</title>
        <authorList>
            <person name="Juricova H."/>
            <person name="Matiasovicova J."/>
            <person name="Kubasova T."/>
            <person name="Cejkova D."/>
            <person name="Rychlik I."/>
        </authorList>
    </citation>
    <scope>NUCLEOTIDE SEQUENCE [LARGE SCALE GENOMIC DNA]</scope>
    <source>
        <strain evidence="11 12">An425</strain>
    </source>
</reference>
<evidence type="ECO:0000313" key="11">
    <source>
        <dbReference type="EMBL" id="MBM6874271.1"/>
    </source>
</evidence>
<evidence type="ECO:0000256" key="9">
    <source>
        <dbReference type="ARBA" id="ARBA00031501"/>
    </source>
</evidence>
<dbReference type="Gene3D" id="3.20.20.80">
    <property type="entry name" value="Glycosidases"/>
    <property type="match status" value="1"/>
</dbReference>
<comment type="catalytic activity">
    <reaction evidence="1 10">
        <text>Transfers a segment of a (1-&gt;4)-alpha-D-glucan to a new position in an acceptor, which may be glucose or a (1-&gt;4)-alpha-D-glucan.</text>
        <dbReference type="EC" id="2.4.1.25"/>
    </reaction>
</comment>
<dbReference type="SUPFAM" id="SSF51445">
    <property type="entry name" value="(Trans)glycosidases"/>
    <property type="match status" value="1"/>
</dbReference>
<evidence type="ECO:0000256" key="2">
    <source>
        <dbReference type="ARBA" id="ARBA00005684"/>
    </source>
</evidence>
<evidence type="ECO:0000256" key="3">
    <source>
        <dbReference type="ARBA" id="ARBA00012560"/>
    </source>
</evidence>
<gene>
    <name evidence="11" type="primary">malQ</name>
    <name evidence="11" type="ORF">H6A04_01115</name>
</gene>
<evidence type="ECO:0000256" key="4">
    <source>
        <dbReference type="ARBA" id="ARBA00020295"/>
    </source>
</evidence>
<evidence type="ECO:0000256" key="5">
    <source>
        <dbReference type="ARBA" id="ARBA00022676"/>
    </source>
</evidence>
<evidence type="ECO:0000256" key="10">
    <source>
        <dbReference type="RuleBase" id="RU361207"/>
    </source>
</evidence>
<keyword evidence="5 10" id="KW-0328">Glycosyltransferase</keyword>
<organism evidence="11 12">
    <name type="scientific">Fusobacterium mortiferum</name>
    <dbReference type="NCBI Taxonomy" id="850"/>
    <lineage>
        <taxon>Bacteria</taxon>
        <taxon>Fusobacteriati</taxon>
        <taxon>Fusobacteriota</taxon>
        <taxon>Fusobacteriia</taxon>
        <taxon>Fusobacteriales</taxon>
        <taxon>Fusobacteriaceae</taxon>
        <taxon>Fusobacterium</taxon>
    </lineage>
</organism>
<protein>
    <recommendedName>
        <fullName evidence="4 10">4-alpha-glucanotransferase</fullName>
        <ecNumber evidence="3 10">2.4.1.25</ecNumber>
    </recommendedName>
    <alternativeName>
        <fullName evidence="8 10">Amylomaltase</fullName>
    </alternativeName>
    <alternativeName>
        <fullName evidence="9 10">Disproportionating enzyme</fullName>
    </alternativeName>
</protein>
<accession>A0ABS2FYP1</accession>
<dbReference type="EMBL" id="JACJLT010000005">
    <property type="protein sequence ID" value="MBM6874271.1"/>
    <property type="molecule type" value="Genomic_DNA"/>
</dbReference>
<dbReference type="NCBIfam" id="TIGR00217">
    <property type="entry name" value="malQ"/>
    <property type="match status" value="1"/>
</dbReference>
<evidence type="ECO:0000256" key="7">
    <source>
        <dbReference type="ARBA" id="ARBA00023277"/>
    </source>
</evidence>
<dbReference type="InterPro" id="IPR017853">
    <property type="entry name" value="GH"/>
</dbReference>